<evidence type="ECO:0000313" key="2">
    <source>
        <dbReference type="Proteomes" id="UP000824469"/>
    </source>
</evidence>
<sequence>LILLVARVKVNAMAIVHMSSLDTTNKQGISIKQNMTCSIEQVRVAQAIYLRGSAFNHSCDPNIHASFMSRSLLVHAIKSLPLGSPLELCYGPQVGESGLEDRQRWLKQRYSFVCKCLGCSELNLSDLALSSFRCAKHDCQGVVLDKTVTKLEKVVGTDVLAYANVCACDLALPADDKKKQSINAVATLLISPENASMRHISPGHCLSCGSLSDIERKQEVANRSLECLK</sequence>
<feature type="non-terminal residue" evidence="1">
    <location>
        <position position="1"/>
    </location>
</feature>
<dbReference type="InterPro" id="IPR011990">
    <property type="entry name" value="TPR-like_helical_dom_sf"/>
</dbReference>
<dbReference type="OMA" id="YANVCAC"/>
<dbReference type="PANTHER" id="PTHR47337">
    <property type="entry name" value="TETRATRICOPEPTIDE REPEAT (TPR)-LIKE SUPERFAMILY PROTEIN"/>
    <property type="match status" value="1"/>
</dbReference>
<accession>A0AA38GN36</accession>
<dbReference type="Gene3D" id="1.25.40.10">
    <property type="entry name" value="Tetratricopeptide repeat domain"/>
    <property type="match status" value="1"/>
</dbReference>
<comment type="caution">
    <text evidence="1">The sequence shown here is derived from an EMBL/GenBank/DDBJ whole genome shotgun (WGS) entry which is preliminary data.</text>
</comment>
<dbReference type="Gene3D" id="2.170.270.10">
    <property type="entry name" value="SET domain"/>
    <property type="match status" value="1"/>
</dbReference>
<dbReference type="SUPFAM" id="SSF82199">
    <property type="entry name" value="SET domain"/>
    <property type="match status" value="1"/>
</dbReference>
<gene>
    <name evidence="1" type="ORF">KI387_005779</name>
</gene>
<evidence type="ECO:0000313" key="1">
    <source>
        <dbReference type="EMBL" id="KAH9325601.1"/>
    </source>
</evidence>
<evidence type="ECO:0008006" key="3">
    <source>
        <dbReference type="Google" id="ProtNLM"/>
    </source>
</evidence>
<dbReference type="InterPro" id="IPR046341">
    <property type="entry name" value="SET_dom_sf"/>
</dbReference>
<dbReference type="PANTHER" id="PTHR47337:SF1">
    <property type="entry name" value="TETRATRICOPEPTIDE REPEAT (TPR)-LIKE SUPERFAMILY PROTEIN"/>
    <property type="match status" value="1"/>
</dbReference>
<reference evidence="1 2" key="1">
    <citation type="journal article" date="2021" name="Nat. Plants">
        <title>The Taxus genome provides insights into paclitaxel biosynthesis.</title>
        <authorList>
            <person name="Xiong X."/>
            <person name="Gou J."/>
            <person name="Liao Q."/>
            <person name="Li Y."/>
            <person name="Zhou Q."/>
            <person name="Bi G."/>
            <person name="Li C."/>
            <person name="Du R."/>
            <person name="Wang X."/>
            <person name="Sun T."/>
            <person name="Guo L."/>
            <person name="Liang H."/>
            <person name="Lu P."/>
            <person name="Wu Y."/>
            <person name="Zhang Z."/>
            <person name="Ro D.K."/>
            <person name="Shang Y."/>
            <person name="Huang S."/>
            <person name="Yan J."/>
        </authorList>
    </citation>
    <scope>NUCLEOTIDE SEQUENCE [LARGE SCALE GENOMIC DNA]</scope>
    <source>
        <strain evidence="1">Ta-2019</strain>
    </source>
</reference>
<keyword evidence="2" id="KW-1185">Reference proteome</keyword>
<dbReference type="EMBL" id="JAHRHJ020000002">
    <property type="protein sequence ID" value="KAH9325601.1"/>
    <property type="molecule type" value="Genomic_DNA"/>
</dbReference>
<organism evidence="1 2">
    <name type="scientific">Taxus chinensis</name>
    <name type="common">Chinese yew</name>
    <name type="synonym">Taxus wallichiana var. chinensis</name>
    <dbReference type="NCBI Taxonomy" id="29808"/>
    <lineage>
        <taxon>Eukaryota</taxon>
        <taxon>Viridiplantae</taxon>
        <taxon>Streptophyta</taxon>
        <taxon>Embryophyta</taxon>
        <taxon>Tracheophyta</taxon>
        <taxon>Spermatophyta</taxon>
        <taxon>Pinopsida</taxon>
        <taxon>Pinidae</taxon>
        <taxon>Conifers II</taxon>
        <taxon>Cupressales</taxon>
        <taxon>Taxaceae</taxon>
        <taxon>Taxus</taxon>
    </lineage>
</organism>
<proteinExistence type="predicted"/>
<dbReference type="AlphaFoldDB" id="A0AA38GN36"/>
<protein>
    <recommendedName>
        <fullName evidence="3">SET domain-containing protein</fullName>
    </recommendedName>
</protein>
<feature type="non-terminal residue" evidence="1">
    <location>
        <position position="229"/>
    </location>
</feature>
<dbReference type="Proteomes" id="UP000824469">
    <property type="component" value="Unassembled WGS sequence"/>
</dbReference>
<name>A0AA38GN36_TAXCH</name>